<gene>
    <name evidence="4" type="ORF">ETSY1_12980</name>
</gene>
<proteinExistence type="predicted"/>
<dbReference type="InterPro" id="IPR029058">
    <property type="entry name" value="AB_hydrolase_fold"/>
</dbReference>
<dbReference type="Pfam" id="PF00561">
    <property type="entry name" value="Abhydrolase_1"/>
    <property type="match status" value="1"/>
</dbReference>
<dbReference type="PANTHER" id="PTHR43798">
    <property type="entry name" value="MONOACYLGLYCEROL LIPASE"/>
    <property type="match status" value="1"/>
</dbReference>
<evidence type="ECO:0000313" key="5">
    <source>
        <dbReference type="Proteomes" id="UP000019141"/>
    </source>
</evidence>
<feature type="domain" description="AB hydrolase-1" evidence="2">
    <location>
        <begin position="40"/>
        <end position="144"/>
    </location>
</feature>
<dbReference type="EMBL" id="AZHW01000387">
    <property type="protein sequence ID" value="ETW99988.1"/>
    <property type="molecule type" value="Genomic_DNA"/>
</dbReference>
<keyword evidence="5" id="KW-1185">Reference proteome</keyword>
<evidence type="ECO:0000259" key="2">
    <source>
        <dbReference type="Pfam" id="PF00561"/>
    </source>
</evidence>
<dbReference type="AlphaFoldDB" id="W4LPI4"/>
<evidence type="ECO:0000313" key="4">
    <source>
        <dbReference type="EMBL" id="ETW99988.1"/>
    </source>
</evidence>
<organism evidence="4 5">
    <name type="scientific">Entotheonella factor</name>
    <dbReference type="NCBI Taxonomy" id="1429438"/>
    <lineage>
        <taxon>Bacteria</taxon>
        <taxon>Pseudomonadati</taxon>
        <taxon>Nitrospinota/Tectimicrobiota group</taxon>
        <taxon>Candidatus Tectimicrobiota</taxon>
        <taxon>Candidatus Entotheonellia</taxon>
        <taxon>Candidatus Entotheonellales</taxon>
        <taxon>Candidatus Entotheonellaceae</taxon>
        <taxon>Candidatus Entotheonella</taxon>
    </lineage>
</organism>
<dbReference type="InterPro" id="IPR013595">
    <property type="entry name" value="Pept_S33_TAP-like_C"/>
</dbReference>
<reference evidence="4 5" key="1">
    <citation type="journal article" date="2014" name="Nature">
        <title>An environmental bacterial taxon with a large and distinct metabolic repertoire.</title>
        <authorList>
            <person name="Wilson M.C."/>
            <person name="Mori T."/>
            <person name="Ruckert C."/>
            <person name="Uria A.R."/>
            <person name="Helf M.J."/>
            <person name="Takada K."/>
            <person name="Gernert C."/>
            <person name="Steffens U.A."/>
            <person name="Heycke N."/>
            <person name="Schmitt S."/>
            <person name="Rinke C."/>
            <person name="Helfrich E.J."/>
            <person name="Brachmann A.O."/>
            <person name="Gurgui C."/>
            <person name="Wakimoto T."/>
            <person name="Kracht M."/>
            <person name="Crusemann M."/>
            <person name="Hentschel U."/>
            <person name="Abe I."/>
            <person name="Matsunaga S."/>
            <person name="Kalinowski J."/>
            <person name="Takeyama H."/>
            <person name="Piel J."/>
        </authorList>
    </citation>
    <scope>NUCLEOTIDE SEQUENCE [LARGE SCALE GENOMIC DNA]</scope>
    <source>
        <strain evidence="5">TSY1</strain>
    </source>
</reference>
<evidence type="ECO:0000256" key="1">
    <source>
        <dbReference type="ARBA" id="ARBA00022801"/>
    </source>
</evidence>
<dbReference type="HOGENOM" id="CLU_020336_50_2_7"/>
<accession>W4LPI4</accession>
<keyword evidence="1" id="KW-0378">Hydrolase</keyword>
<evidence type="ECO:0000259" key="3">
    <source>
        <dbReference type="Pfam" id="PF08386"/>
    </source>
</evidence>
<sequence length="277" mass="30462">MVHTNEPATADSVPDHLFTEAYVEADGFRIRYCEAGQGEPLVCLHGAGGLRLSPAHALLARHHRVIVFEMPGFGQSLANERSQSMADLARTMAQGITHLGLERFNLMGNSFGGVTALWLAIQHPDQVQALVLVAPAAIRPEASAPPRSLSPEERMARLYAHPERQAPAPPPDPAVLEKQQALVQRLIGPPRDEVLERHMTALDLPVLVLFGTEDRMIPSEMGRQYCEKLPNGHLVLVYDAGHAVDADRPEAFVSVVDDFLQRHEAFLVNRQSSLIHP</sequence>
<dbReference type="InterPro" id="IPR000073">
    <property type="entry name" value="AB_hydrolase_1"/>
</dbReference>
<dbReference type="SUPFAM" id="SSF53474">
    <property type="entry name" value="alpha/beta-Hydrolases"/>
    <property type="match status" value="1"/>
</dbReference>
<dbReference type="Pfam" id="PF08386">
    <property type="entry name" value="Abhydrolase_4"/>
    <property type="match status" value="1"/>
</dbReference>
<dbReference type="GO" id="GO:0016020">
    <property type="term" value="C:membrane"/>
    <property type="evidence" value="ECO:0007669"/>
    <property type="project" value="TreeGrafter"/>
</dbReference>
<dbReference type="PRINTS" id="PR00111">
    <property type="entry name" value="ABHYDROLASE"/>
</dbReference>
<comment type="caution">
    <text evidence="4">The sequence shown here is derived from an EMBL/GenBank/DDBJ whole genome shotgun (WGS) entry which is preliminary data.</text>
</comment>
<dbReference type="GO" id="GO:0016787">
    <property type="term" value="F:hydrolase activity"/>
    <property type="evidence" value="ECO:0007669"/>
    <property type="project" value="UniProtKB-KW"/>
</dbReference>
<feature type="domain" description="Peptidase S33 tripeptidyl aminopeptidase-like C-terminal" evidence="3">
    <location>
        <begin position="201"/>
        <end position="262"/>
    </location>
</feature>
<dbReference type="Proteomes" id="UP000019141">
    <property type="component" value="Unassembled WGS sequence"/>
</dbReference>
<dbReference type="Gene3D" id="3.40.50.1820">
    <property type="entry name" value="alpha/beta hydrolase"/>
    <property type="match status" value="1"/>
</dbReference>
<protein>
    <recommendedName>
        <fullName evidence="6">AB hydrolase-1 domain-containing protein</fullName>
    </recommendedName>
</protein>
<name>W4LPI4_ENTF1</name>
<dbReference type="InterPro" id="IPR050266">
    <property type="entry name" value="AB_hydrolase_sf"/>
</dbReference>
<dbReference type="PANTHER" id="PTHR43798:SF31">
    <property type="entry name" value="AB HYDROLASE SUPERFAMILY PROTEIN YCLE"/>
    <property type="match status" value="1"/>
</dbReference>
<evidence type="ECO:0008006" key="6">
    <source>
        <dbReference type="Google" id="ProtNLM"/>
    </source>
</evidence>